<dbReference type="AlphaFoldDB" id="B1HX56"/>
<dbReference type="EnsemblBacteria" id="ACA41632">
    <property type="protein sequence ID" value="ACA41632"/>
    <property type="gene ID" value="Bsph_4171"/>
</dbReference>
<sequence length="121" mass="14404">MEGIVMILAKFEIDVLSSYWKNYKANKHRMKQREHEYGNSGLDSSEDIFLQRISIITNAIESIYKEVDEDLKTIIDMRYWFKDGLASDWEVIADRLFISRNKVLKLHNWLIYKTAKRVGWA</sequence>
<organism evidence="1 2">
    <name type="scientific">Lysinibacillus sphaericus (strain C3-41)</name>
    <dbReference type="NCBI Taxonomy" id="444177"/>
    <lineage>
        <taxon>Bacteria</taxon>
        <taxon>Bacillati</taxon>
        <taxon>Bacillota</taxon>
        <taxon>Bacilli</taxon>
        <taxon>Bacillales</taxon>
        <taxon>Bacillaceae</taxon>
        <taxon>Lysinibacillus</taxon>
    </lineage>
</organism>
<dbReference type="EMBL" id="CP000817">
    <property type="protein sequence ID" value="ACA41632.1"/>
    <property type="molecule type" value="Genomic_DNA"/>
</dbReference>
<evidence type="ECO:0008006" key="3">
    <source>
        <dbReference type="Google" id="ProtNLM"/>
    </source>
</evidence>
<proteinExistence type="predicted"/>
<accession>B1HX56</accession>
<evidence type="ECO:0000313" key="1">
    <source>
        <dbReference type="EMBL" id="ACA41632.1"/>
    </source>
</evidence>
<dbReference type="Proteomes" id="UP000002164">
    <property type="component" value="Chromosome"/>
</dbReference>
<dbReference type="InterPro" id="IPR006523">
    <property type="entry name" value="RinA"/>
</dbReference>
<dbReference type="NCBIfam" id="TIGR01636">
    <property type="entry name" value="phage_rinA"/>
    <property type="match status" value="1"/>
</dbReference>
<protein>
    <recommendedName>
        <fullName evidence="3">Transcriptional regulator</fullName>
    </recommendedName>
</protein>
<name>B1HX56_LYSSC</name>
<reference evidence="1 2" key="1">
    <citation type="journal article" date="2008" name="J. Bacteriol.">
        <title>Complete genome sequence of the mosquitocidal bacterium Bacillus sphaericus C3-41 and comparison with those of closely related Bacillus species.</title>
        <authorList>
            <person name="Hu X."/>
            <person name="Fan W."/>
            <person name="Han B."/>
            <person name="Liu H."/>
            <person name="Zheng D."/>
            <person name="Li Q."/>
            <person name="Dong W."/>
            <person name="Yan J."/>
            <person name="Gao M."/>
            <person name="Berry C."/>
            <person name="Yuan Z."/>
        </authorList>
    </citation>
    <scope>NUCLEOTIDE SEQUENCE [LARGE SCALE GENOMIC DNA]</scope>
    <source>
        <strain evidence="1 2">C3-41</strain>
    </source>
</reference>
<dbReference type="HOGENOM" id="CLU_2035226_0_0_9"/>
<evidence type="ECO:0000313" key="2">
    <source>
        <dbReference type="Proteomes" id="UP000002164"/>
    </source>
</evidence>
<dbReference type="KEGG" id="lsp:Bsph_4171"/>
<gene>
    <name evidence="1" type="ordered locus">Bsph_4171</name>
</gene>